<reference evidence="2 3" key="1">
    <citation type="journal article" date="2023" name="Plants (Basel)">
        <title>Bridging the Gap: Combining Genomics and Transcriptomics Approaches to Understand Stylosanthes scabra, an Orphan Legume from the Brazilian Caatinga.</title>
        <authorList>
            <person name="Ferreira-Neto J.R.C."/>
            <person name="da Silva M.D."/>
            <person name="Binneck E."/>
            <person name="de Melo N.F."/>
            <person name="da Silva R.H."/>
            <person name="de Melo A.L.T.M."/>
            <person name="Pandolfi V."/>
            <person name="Bustamante F.O."/>
            <person name="Brasileiro-Vidal A.C."/>
            <person name="Benko-Iseppon A.M."/>
        </authorList>
    </citation>
    <scope>NUCLEOTIDE SEQUENCE [LARGE SCALE GENOMIC DNA]</scope>
    <source>
        <tissue evidence="2">Leaves</tissue>
    </source>
</reference>
<protein>
    <submittedName>
        <fullName evidence="2">Uncharacterized protein</fullName>
    </submittedName>
</protein>
<evidence type="ECO:0000313" key="2">
    <source>
        <dbReference type="EMBL" id="MED6196991.1"/>
    </source>
</evidence>
<keyword evidence="3" id="KW-1185">Reference proteome</keyword>
<gene>
    <name evidence="2" type="ORF">PIB30_052565</name>
</gene>
<evidence type="ECO:0000313" key="3">
    <source>
        <dbReference type="Proteomes" id="UP001341840"/>
    </source>
</evidence>
<sequence>MLTIFAIKMRPINTHERLAMFESLDARWERPKQSVEVSSRLIHLIPYHNRRSTEKCDTAQHRQIDERILKVKILLDITLPLRRTLRISGSNDRIINLCNNYLSDSVAGKVTEEKWGAWLRAEQFGWRLEKQKENVPPNGSTSSADNQQKNRKPTPINLLQEFASLSIQEGKSQSKCSDANLEADGRLSQGRNKEDYADSHDFLQLKETNSEEPQKLTSEVLPQYTFDMGTRTAGNERNGRRRESLKLLARKKSVIQPVTGIKRGSDKQQVIESSKKSCNHESTSTEKGEGATQQLAPPERLKDQISVEANKGHDANGVDIRIWEEELEEAVMLEERYWKEKSRVQWLNWGDRNTKF</sequence>
<proteinExistence type="predicted"/>
<feature type="region of interest" description="Disordered" evidence="1">
    <location>
        <begin position="262"/>
        <end position="296"/>
    </location>
</feature>
<feature type="compositionally biased region" description="Basic and acidic residues" evidence="1">
    <location>
        <begin position="273"/>
        <end position="289"/>
    </location>
</feature>
<comment type="caution">
    <text evidence="2">The sequence shown here is derived from an EMBL/GenBank/DDBJ whole genome shotgun (WGS) entry which is preliminary data.</text>
</comment>
<dbReference type="EMBL" id="JASCZI010211831">
    <property type="protein sequence ID" value="MED6196991.1"/>
    <property type="molecule type" value="Genomic_DNA"/>
</dbReference>
<organism evidence="2 3">
    <name type="scientific">Stylosanthes scabra</name>
    <dbReference type="NCBI Taxonomy" id="79078"/>
    <lineage>
        <taxon>Eukaryota</taxon>
        <taxon>Viridiplantae</taxon>
        <taxon>Streptophyta</taxon>
        <taxon>Embryophyta</taxon>
        <taxon>Tracheophyta</taxon>
        <taxon>Spermatophyta</taxon>
        <taxon>Magnoliopsida</taxon>
        <taxon>eudicotyledons</taxon>
        <taxon>Gunneridae</taxon>
        <taxon>Pentapetalae</taxon>
        <taxon>rosids</taxon>
        <taxon>fabids</taxon>
        <taxon>Fabales</taxon>
        <taxon>Fabaceae</taxon>
        <taxon>Papilionoideae</taxon>
        <taxon>50 kb inversion clade</taxon>
        <taxon>dalbergioids sensu lato</taxon>
        <taxon>Dalbergieae</taxon>
        <taxon>Pterocarpus clade</taxon>
        <taxon>Stylosanthes</taxon>
    </lineage>
</organism>
<feature type="region of interest" description="Disordered" evidence="1">
    <location>
        <begin position="130"/>
        <end position="151"/>
    </location>
</feature>
<name>A0ABU6XIH2_9FABA</name>
<feature type="region of interest" description="Disordered" evidence="1">
    <location>
        <begin position="173"/>
        <end position="193"/>
    </location>
</feature>
<dbReference type="Proteomes" id="UP001341840">
    <property type="component" value="Unassembled WGS sequence"/>
</dbReference>
<feature type="compositionally biased region" description="Polar residues" evidence="1">
    <location>
        <begin position="137"/>
        <end position="147"/>
    </location>
</feature>
<evidence type="ECO:0000256" key="1">
    <source>
        <dbReference type="SAM" id="MobiDB-lite"/>
    </source>
</evidence>
<accession>A0ABU6XIH2</accession>